<evidence type="ECO:0000256" key="2">
    <source>
        <dbReference type="ARBA" id="ARBA00022649"/>
    </source>
</evidence>
<dbReference type="GO" id="GO:0046872">
    <property type="term" value="F:metal ion binding"/>
    <property type="evidence" value="ECO:0007669"/>
    <property type="project" value="UniProtKB-KW"/>
</dbReference>
<keyword evidence="3" id="KW-0540">Nuclease</keyword>
<dbReference type="Pfam" id="PF01850">
    <property type="entry name" value="PIN"/>
    <property type="match status" value="1"/>
</dbReference>
<comment type="caution">
    <text evidence="9">The sequence shown here is derived from an EMBL/GenBank/DDBJ whole genome shotgun (WGS) entry which is preliminary data.</text>
</comment>
<keyword evidence="6" id="KW-0460">Magnesium</keyword>
<dbReference type="PANTHER" id="PTHR33653">
    <property type="entry name" value="RIBONUCLEASE VAPC2"/>
    <property type="match status" value="1"/>
</dbReference>
<dbReference type="Proteomes" id="UP000249016">
    <property type="component" value="Unassembled WGS sequence"/>
</dbReference>
<dbReference type="CDD" id="cd18738">
    <property type="entry name" value="PIN_VapC4-5_FitB-like"/>
    <property type="match status" value="1"/>
</dbReference>
<reference evidence="9 10" key="1">
    <citation type="submission" date="2018-06" db="EMBL/GenBank/DDBJ databases">
        <title>Spirosoma sp. HMF3257 Genome sequencing and assembly.</title>
        <authorList>
            <person name="Kang H."/>
            <person name="Cha I."/>
            <person name="Kim H."/>
            <person name="Kang J."/>
            <person name="Joh K."/>
        </authorList>
    </citation>
    <scope>NUCLEOTIDE SEQUENCE [LARGE SCALE GENOMIC DNA]</scope>
    <source>
        <strain evidence="9 10">HMF3257</strain>
    </source>
</reference>
<dbReference type="AlphaFoldDB" id="A0A327NQC8"/>
<dbReference type="InterPro" id="IPR050556">
    <property type="entry name" value="Type_II_TA_system_RNase"/>
</dbReference>
<evidence type="ECO:0000256" key="5">
    <source>
        <dbReference type="ARBA" id="ARBA00022801"/>
    </source>
</evidence>
<name>A0A327NQC8_9BACT</name>
<dbReference type="OrthoDB" id="676982at2"/>
<keyword evidence="4" id="KW-0479">Metal-binding</keyword>
<proteinExistence type="inferred from homology"/>
<dbReference type="GO" id="GO:0016787">
    <property type="term" value="F:hydrolase activity"/>
    <property type="evidence" value="ECO:0007669"/>
    <property type="project" value="UniProtKB-KW"/>
</dbReference>
<evidence type="ECO:0000256" key="4">
    <source>
        <dbReference type="ARBA" id="ARBA00022723"/>
    </source>
</evidence>
<organism evidence="9 10">
    <name type="scientific">Spirosoma telluris</name>
    <dbReference type="NCBI Taxonomy" id="2183553"/>
    <lineage>
        <taxon>Bacteria</taxon>
        <taxon>Pseudomonadati</taxon>
        <taxon>Bacteroidota</taxon>
        <taxon>Cytophagia</taxon>
        <taxon>Cytophagales</taxon>
        <taxon>Cytophagaceae</taxon>
        <taxon>Spirosoma</taxon>
    </lineage>
</organism>
<dbReference type="SUPFAM" id="SSF88723">
    <property type="entry name" value="PIN domain-like"/>
    <property type="match status" value="1"/>
</dbReference>
<accession>A0A327NQC8</accession>
<keyword evidence="5" id="KW-0378">Hydrolase</keyword>
<dbReference type="GO" id="GO:0004518">
    <property type="term" value="F:nuclease activity"/>
    <property type="evidence" value="ECO:0007669"/>
    <property type="project" value="UniProtKB-KW"/>
</dbReference>
<sequence>MGHYLIDNNVIANYFAGLFSETGMAFIEDVIDQIPKISVITEIEALSWISPNKNKEQVVKDFIGDATIVPLTPDVVRQCARIRRSRKIKTPDAIIAATAIVHSLTLLTSDSDFKHIQGLHVIDPHSL</sequence>
<dbReference type="EMBL" id="QLII01000001">
    <property type="protein sequence ID" value="RAI77472.1"/>
    <property type="molecule type" value="Genomic_DNA"/>
</dbReference>
<dbReference type="RefSeq" id="WP_111348164.1">
    <property type="nucleotide sequence ID" value="NZ_QLII01000001.1"/>
</dbReference>
<evidence type="ECO:0000313" key="10">
    <source>
        <dbReference type="Proteomes" id="UP000249016"/>
    </source>
</evidence>
<evidence type="ECO:0000256" key="6">
    <source>
        <dbReference type="ARBA" id="ARBA00022842"/>
    </source>
</evidence>
<keyword evidence="10" id="KW-1185">Reference proteome</keyword>
<dbReference type="Gene3D" id="3.40.50.1010">
    <property type="entry name" value="5'-nuclease"/>
    <property type="match status" value="1"/>
</dbReference>
<gene>
    <name evidence="9" type="ORF">HMF3257_30795</name>
</gene>
<feature type="domain" description="PIN" evidence="8">
    <location>
        <begin position="4"/>
        <end position="117"/>
    </location>
</feature>
<evidence type="ECO:0000313" key="9">
    <source>
        <dbReference type="EMBL" id="RAI77472.1"/>
    </source>
</evidence>
<comment type="cofactor">
    <cofactor evidence="1">
        <name>Mg(2+)</name>
        <dbReference type="ChEBI" id="CHEBI:18420"/>
    </cofactor>
</comment>
<evidence type="ECO:0000256" key="1">
    <source>
        <dbReference type="ARBA" id="ARBA00001946"/>
    </source>
</evidence>
<comment type="similarity">
    <text evidence="7">Belongs to the PINc/VapC protein family.</text>
</comment>
<evidence type="ECO:0000259" key="8">
    <source>
        <dbReference type="Pfam" id="PF01850"/>
    </source>
</evidence>
<keyword evidence="2" id="KW-1277">Toxin-antitoxin system</keyword>
<evidence type="ECO:0000256" key="7">
    <source>
        <dbReference type="ARBA" id="ARBA00038093"/>
    </source>
</evidence>
<dbReference type="InterPro" id="IPR029060">
    <property type="entry name" value="PIN-like_dom_sf"/>
</dbReference>
<dbReference type="PANTHER" id="PTHR33653:SF1">
    <property type="entry name" value="RIBONUCLEASE VAPC2"/>
    <property type="match status" value="1"/>
</dbReference>
<protein>
    <submittedName>
        <fullName evidence="9">Type II toxin-antitoxin system VapC family toxin</fullName>
    </submittedName>
</protein>
<dbReference type="InterPro" id="IPR002716">
    <property type="entry name" value="PIN_dom"/>
</dbReference>
<evidence type="ECO:0000256" key="3">
    <source>
        <dbReference type="ARBA" id="ARBA00022722"/>
    </source>
</evidence>